<dbReference type="PANTHER" id="PTHR46082:SF6">
    <property type="entry name" value="AAA+ ATPASE DOMAIN-CONTAINING PROTEIN-RELATED"/>
    <property type="match status" value="1"/>
</dbReference>
<feature type="compositionally biased region" description="Pro residues" evidence="1">
    <location>
        <begin position="139"/>
        <end position="150"/>
    </location>
</feature>
<dbReference type="InterPro" id="IPR027417">
    <property type="entry name" value="P-loop_NTPase"/>
</dbReference>
<dbReference type="RefSeq" id="WP_350891219.1">
    <property type="nucleotide sequence ID" value="NZ_JBEOTR010000015.1"/>
</dbReference>
<evidence type="ECO:0000256" key="1">
    <source>
        <dbReference type="SAM" id="MobiDB-lite"/>
    </source>
</evidence>
<dbReference type="Pfam" id="PF13424">
    <property type="entry name" value="TPR_12"/>
    <property type="match status" value="2"/>
</dbReference>
<dbReference type="Pfam" id="PF13676">
    <property type="entry name" value="TIR_2"/>
    <property type="match status" value="1"/>
</dbReference>
<evidence type="ECO:0000313" key="4">
    <source>
        <dbReference type="EMBL" id="MFJ6035740.1"/>
    </source>
</evidence>
<organism evidence="4 5">
    <name type="scientific">Streptomyces ardesiacus</name>
    <dbReference type="NCBI Taxonomy" id="285564"/>
    <lineage>
        <taxon>Bacteria</taxon>
        <taxon>Bacillati</taxon>
        <taxon>Actinomycetota</taxon>
        <taxon>Actinomycetes</taxon>
        <taxon>Kitasatosporales</taxon>
        <taxon>Streptomycetaceae</taxon>
        <taxon>Streptomyces</taxon>
    </lineage>
</organism>
<proteinExistence type="predicted"/>
<dbReference type="Gene3D" id="3.40.50.300">
    <property type="entry name" value="P-loop containing nucleotide triphosphate hydrolases"/>
    <property type="match status" value="1"/>
</dbReference>
<name>A0ABW8H4N8_9ACTN</name>
<sequence length="1149" mass="124391">MSAAAGPSGPPLLIEPVVAWPRRAEAGGDYLVTVDLRGPLPAPDGTPAPWPYAEEEFTFTVTLDGAPHFDCSALGAPNLVLHRFGGTYGPARFRVSAGTGLGPASLWLTVSNQWGVPVRKAELRCEIREATGDAAAPVPDGPAPPPVPRAPRPHRPPAAVAAGPDRQTVTISFAGLDRAWAAWIGDRLERRGVRVAPLRRGSPADVPPAALLRDLTLAPGRALLVLDTPYFGHGTHAHDEWNAALREVVGPDPSRFAAVSVTGAALPPEVSLLAPATLHGVRAEEAERRLLERLGLPSEPVAEDAAQAGPRPRFPADAPGVWGAVPRRNTRFTGREALLDEVHDLLGRPGPGTGRLTLHGMSGVGKTQLATEYAHRLGPEYDVVWWVNAQDRAGCRRQLADLAPRLGLRTGQEYGERLRAVRDALHRGEPYSRWLLVLDGADEPEEIEDLVPAGPGHVLVTSRNPEWGRYGSGLLEVPVYTREESIAFLRRRAPGPTRDEAGRLAEALGDLPLLLAQTAGWLSDADRSVDEYLALLADGDGTGGDARTVADDFPPAFRTAWSILLAELRESAPESVVLLRLCTFFAPGLVPVHLLRGMPHDGLPDSVAGLLTDPRLWDRAVGHLRRHSVVRVETDPDEPEHENLYVHRVVHQMAHQAMPEEARRDLVDVVRRALAAAGRGRPSAPEQWPRYAEIVPHLKYADVLASTDEAVQTLVLDCLRYLYLSGEYGAGVRLGGHATRIWRALLGDQHPLLWELTHHYANLLRAAGDFHRTMEIERAAVRHLSEQRGERDPVLLRALGGLAADLRGLGHYTEALEISRRVLDGYRELLGDQDTRTLNAQNNVGASLRLLGRYADALDVDLPTLRERRRVLGDRHPWTLGSETTCAVDLRLLGRHGEALSRQDANWRLVRETLGAHHRQTLLAAHNLALCRYAAGDTDAAAHHAGRALERGERVLGDSDPLVLMLMASRSCFAREQGDLDLARALSERLVGRYEETLTAGHPYAAGARANHALLLHRAGADDRAAALADAALADMDAAVGHDHPWTLGCALNAAVLHGNAGEADRALALSRATAGTAARVLGAAHPFTLSAGVALACELRVRGRRGQADAVEREALEGLAAALGPRHPRTLSARARRAPFWDFEPQRT</sequence>
<dbReference type="InterPro" id="IPR053137">
    <property type="entry name" value="NLR-like"/>
</dbReference>
<dbReference type="Pfam" id="PF13374">
    <property type="entry name" value="TPR_10"/>
    <property type="match status" value="1"/>
</dbReference>
<gene>
    <name evidence="4" type="primary">fxsT</name>
    <name evidence="4" type="ORF">ACIQFM_05730</name>
</gene>
<feature type="region of interest" description="Disordered" evidence="1">
    <location>
        <begin position="131"/>
        <end position="163"/>
    </location>
</feature>
<protein>
    <submittedName>
        <fullName evidence="4">FxSxx-COOH system tetratricopeptide repeat protein</fullName>
    </submittedName>
</protein>
<comment type="caution">
    <text evidence="4">The sequence shown here is derived from an EMBL/GenBank/DDBJ whole genome shotgun (WGS) entry which is preliminary data.</text>
</comment>
<dbReference type="SUPFAM" id="SSF52540">
    <property type="entry name" value="P-loop containing nucleoside triphosphate hydrolases"/>
    <property type="match status" value="1"/>
</dbReference>
<reference evidence="4 5" key="1">
    <citation type="submission" date="2024-10" db="EMBL/GenBank/DDBJ databases">
        <title>The Natural Products Discovery Center: Release of the First 8490 Sequenced Strains for Exploring Actinobacteria Biosynthetic Diversity.</title>
        <authorList>
            <person name="Kalkreuter E."/>
            <person name="Kautsar S.A."/>
            <person name="Yang D."/>
            <person name="Bader C.D."/>
            <person name="Teijaro C.N."/>
            <person name="Fluegel L."/>
            <person name="Davis C.M."/>
            <person name="Simpson J.R."/>
            <person name="Lauterbach L."/>
            <person name="Steele A.D."/>
            <person name="Gui C."/>
            <person name="Meng S."/>
            <person name="Li G."/>
            <person name="Viehrig K."/>
            <person name="Ye F."/>
            <person name="Su P."/>
            <person name="Kiefer A.F."/>
            <person name="Nichols A."/>
            <person name="Cepeda A.J."/>
            <person name="Yan W."/>
            <person name="Fan B."/>
            <person name="Jiang Y."/>
            <person name="Adhikari A."/>
            <person name="Zheng C.-J."/>
            <person name="Schuster L."/>
            <person name="Cowan T.M."/>
            <person name="Smanski M.J."/>
            <person name="Chevrette M.G."/>
            <person name="De Carvalho L.P.S."/>
            <person name="Shen B."/>
        </authorList>
    </citation>
    <scope>NUCLEOTIDE SEQUENCE [LARGE SCALE GENOMIC DNA]</scope>
    <source>
        <strain evidence="4 5">NPDC093086</strain>
    </source>
</reference>
<accession>A0ABW8H4N8</accession>
<evidence type="ECO:0000259" key="3">
    <source>
        <dbReference type="Pfam" id="PF13676"/>
    </source>
</evidence>
<dbReference type="Pfam" id="PF13191">
    <property type="entry name" value="AAA_16"/>
    <property type="match status" value="1"/>
</dbReference>
<feature type="region of interest" description="Disordered" evidence="1">
    <location>
        <begin position="300"/>
        <end position="320"/>
    </location>
</feature>
<dbReference type="SUPFAM" id="SSF48452">
    <property type="entry name" value="TPR-like"/>
    <property type="match status" value="2"/>
</dbReference>
<evidence type="ECO:0000259" key="2">
    <source>
        <dbReference type="Pfam" id="PF13191"/>
    </source>
</evidence>
<dbReference type="InterPro" id="IPR041664">
    <property type="entry name" value="AAA_16"/>
</dbReference>
<dbReference type="NCBIfam" id="NF040586">
    <property type="entry name" value="FxSxx_TPR"/>
    <property type="match status" value="1"/>
</dbReference>
<dbReference type="Proteomes" id="UP001617907">
    <property type="component" value="Unassembled WGS sequence"/>
</dbReference>
<feature type="domain" description="TIR" evidence="3">
    <location>
        <begin position="169"/>
        <end position="290"/>
    </location>
</feature>
<keyword evidence="5" id="KW-1185">Reference proteome</keyword>
<dbReference type="PANTHER" id="PTHR46082">
    <property type="entry name" value="ATP/GTP-BINDING PROTEIN-RELATED"/>
    <property type="match status" value="1"/>
</dbReference>
<dbReference type="InterPro" id="IPR011990">
    <property type="entry name" value="TPR-like_helical_dom_sf"/>
</dbReference>
<dbReference type="Gene3D" id="1.25.40.10">
    <property type="entry name" value="Tetratricopeptide repeat domain"/>
    <property type="match status" value="3"/>
</dbReference>
<dbReference type="InterPro" id="IPR000157">
    <property type="entry name" value="TIR_dom"/>
</dbReference>
<dbReference type="EMBL" id="JBIVPC010000003">
    <property type="protein sequence ID" value="MFJ6035740.1"/>
    <property type="molecule type" value="Genomic_DNA"/>
</dbReference>
<feature type="domain" description="Orc1-like AAA ATPase" evidence="2">
    <location>
        <begin position="331"/>
        <end position="401"/>
    </location>
</feature>
<evidence type="ECO:0000313" key="5">
    <source>
        <dbReference type="Proteomes" id="UP001617907"/>
    </source>
</evidence>